<evidence type="ECO:0000256" key="9">
    <source>
        <dbReference type="RuleBase" id="RU361169"/>
    </source>
</evidence>
<protein>
    <recommendedName>
        <fullName evidence="14">Pectate lyase superfamily protein domain-containing protein</fullName>
    </recommendedName>
</protein>
<evidence type="ECO:0000256" key="11">
    <source>
        <dbReference type="SAM" id="SignalP"/>
    </source>
</evidence>
<keyword evidence="13" id="KW-1185">Reference proteome</keyword>
<keyword evidence="7" id="KW-0961">Cell wall biogenesis/degradation</keyword>
<evidence type="ECO:0000256" key="1">
    <source>
        <dbReference type="ARBA" id="ARBA00004191"/>
    </source>
</evidence>
<dbReference type="EMBL" id="CM017322">
    <property type="protein sequence ID" value="KAE8008347.1"/>
    <property type="molecule type" value="Genomic_DNA"/>
</dbReference>
<evidence type="ECO:0008006" key="14">
    <source>
        <dbReference type="Google" id="ProtNLM"/>
    </source>
</evidence>
<evidence type="ECO:0000313" key="13">
    <source>
        <dbReference type="Proteomes" id="UP000327013"/>
    </source>
</evidence>
<dbReference type="Gene3D" id="2.160.20.10">
    <property type="entry name" value="Single-stranded right-handed beta-helix, Pectin lyase-like"/>
    <property type="match status" value="1"/>
</dbReference>
<evidence type="ECO:0000256" key="2">
    <source>
        <dbReference type="ARBA" id="ARBA00008834"/>
    </source>
</evidence>
<evidence type="ECO:0000256" key="7">
    <source>
        <dbReference type="ARBA" id="ARBA00023316"/>
    </source>
</evidence>
<name>A0A5N6QMH7_9ROSI</name>
<dbReference type="Proteomes" id="UP000327013">
    <property type="component" value="Chromosome 2"/>
</dbReference>
<dbReference type="InterPro" id="IPR012334">
    <property type="entry name" value="Pectin_lyas_fold"/>
</dbReference>
<evidence type="ECO:0000256" key="10">
    <source>
        <dbReference type="SAM" id="MobiDB-lite"/>
    </source>
</evidence>
<dbReference type="FunFam" id="2.160.20.10:FF:000012">
    <property type="entry name" value="Polygalacturonase At1g48100 family"/>
    <property type="match status" value="1"/>
</dbReference>
<comment type="subcellular location">
    <subcellularLocation>
        <location evidence="1">Secreted</location>
        <location evidence="1">Cell wall</location>
    </subcellularLocation>
</comment>
<dbReference type="InterPro" id="IPR006626">
    <property type="entry name" value="PbH1"/>
</dbReference>
<keyword evidence="5 9" id="KW-0378">Hydrolase</keyword>
<sequence>MKYSRVSLFVFCISLVCFFLSTQARRHYHTKHKHSHSHKSSNISQPPYASPEPAEPPNNDGISYNSTGLFDVRNFGAVGDGIADDTEAFKMAWDTACQSDSAVILVPHGFSFMIQSTIFTGPCQGGLVFQIDGTLMPPDGPDSWPKNNSRRQWLVFYRINEMSLQGGGLIDGRGEKWWNLPCKPHKGTNGKSMAGPCDSPIAIKFFMSSNLSVQGLRIKNGPQFHFRFDGCRDVHIESIYITAPALSPNTDGIHIENTNDVRIYNSVISNGDDCVSIGSGCYNVDIRNITCGPGHGISIGSLGNHNSRACVSNVTVRDSVIKMSANGVRIKTWQGGSGAVSGVTFRNIHMDDVRNPIMVDQFYCLTKACTNQTSAVYVSDILYTNIKGTYDVRSPPMHFACSDSVPCTNLTLSDVELLPAKGDIVLDPFCWNAYGNLQTLTIPPVSCLLEGVPPSIMNERDYCY</sequence>
<feature type="region of interest" description="Disordered" evidence="10">
    <location>
        <begin position="30"/>
        <end position="61"/>
    </location>
</feature>
<reference evidence="12 13" key="1">
    <citation type="submission" date="2019-06" db="EMBL/GenBank/DDBJ databases">
        <title>A chromosomal-level reference genome of Carpinus fangiana (Coryloideae, Betulaceae).</title>
        <authorList>
            <person name="Yang X."/>
            <person name="Wang Z."/>
            <person name="Zhang L."/>
            <person name="Hao G."/>
            <person name="Liu J."/>
            <person name="Yang Y."/>
        </authorList>
    </citation>
    <scope>NUCLEOTIDE SEQUENCE [LARGE SCALE GENOMIC DNA]</scope>
    <source>
        <strain evidence="12">Cfa_2016G</strain>
        <tissue evidence="12">Leaf</tissue>
    </source>
</reference>
<evidence type="ECO:0000313" key="12">
    <source>
        <dbReference type="EMBL" id="KAE8008347.1"/>
    </source>
</evidence>
<keyword evidence="11" id="KW-0732">Signal</keyword>
<evidence type="ECO:0000256" key="6">
    <source>
        <dbReference type="ARBA" id="ARBA00023295"/>
    </source>
</evidence>
<dbReference type="SMART" id="SM00710">
    <property type="entry name" value="PbH1"/>
    <property type="match status" value="5"/>
</dbReference>
<feature type="chain" id="PRO_5024383377" description="Pectate lyase superfamily protein domain-containing protein" evidence="11">
    <location>
        <begin position="25"/>
        <end position="464"/>
    </location>
</feature>
<accession>A0A5N6QMH7</accession>
<dbReference type="GO" id="GO:0004650">
    <property type="term" value="F:polygalacturonase activity"/>
    <property type="evidence" value="ECO:0007669"/>
    <property type="project" value="InterPro"/>
</dbReference>
<keyword evidence="4" id="KW-0964">Secreted</keyword>
<dbReference type="Pfam" id="PF00295">
    <property type="entry name" value="Glyco_hydro_28"/>
    <property type="match status" value="1"/>
</dbReference>
<dbReference type="InterPro" id="IPR000743">
    <property type="entry name" value="Glyco_hydro_28"/>
</dbReference>
<dbReference type="GO" id="GO:0071555">
    <property type="term" value="P:cell wall organization"/>
    <property type="evidence" value="ECO:0007669"/>
    <property type="project" value="UniProtKB-KW"/>
</dbReference>
<dbReference type="PROSITE" id="PS00502">
    <property type="entry name" value="POLYGALACTURONASE"/>
    <property type="match status" value="1"/>
</dbReference>
<evidence type="ECO:0000256" key="3">
    <source>
        <dbReference type="ARBA" id="ARBA00022512"/>
    </source>
</evidence>
<dbReference type="InterPro" id="IPR011050">
    <property type="entry name" value="Pectin_lyase_fold/virulence"/>
</dbReference>
<proteinExistence type="inferred from homology"/>
<evidence type="ECO:0000256" key="8">
    <source>
        <dbReference type="PROSITE-ProRule" id="PRU10052"/>
    </source>
</evidence>
<feature type="signal peptide" evidence="11">
    <location>
        <begin position="1"/>
        <end position="24"/>
    </location>
</feature>
<feature type="compositionally biased region" description="Basic residues" evidence="10">
    <location>
        <begin position="30"/>
        <end position="39"/>
    </location>
</feature>
<dbReference type="OrthoDB" id="187139at2759"/>
<evidence type="ECO:0000256" key="4">
    <source>
        <dbReference type="ARBA" id="ARBA00022525"/>
    </source>
</evidence>
<keyword evidence="3" id="KW-0134">Cell wall</keyword>
<dbReference type="AlphaFoldDB" id="A0A5N6QMH7"/>
<dbReference type="PANTHER" id="PTHR31375">
    <property type="match status" value="1"/>
</dbReference>
<comment type="similarity">
    <text evidence="2 9">Belongs to the glycosyl hydrolase 28 family.</text>
</comment>
<gene>
    <name evidence="12" type="ORF">FH972_004868</name>
</gene>
<dbReference type="GO" id="GO:0005975">
    <property type="term" value="P:carbohydrate metabolic process"/>
    <property type="evidence" value="ECO:0007669"/>
    <property type="project" value="InterPro"/>
</dbReference>
<evidence type="ECO:0000256" key="5">
    <source>
        <dbReference type="ARBA" id="ARBA00022801"/>
    </source>
</evidence>
<keyword evidence="6 9" id="KW-0326">Glycosidase</keyword>
<dbReference type="SUPFAM" id="SSF51126">
    <property type="entry name" value="Pectin lyase-like"/>
    <property type="match status" value="1"/>
</dbReference>
<feature type="active site" evidence="8">
    <location>
        <position position="295"/>
    </location>
</feature>
<organism evidence="12 13">
    <name type="scientific">Carpinus fangiana</name>
    <dbReference type="NCBI Taxonomy" id="176857"/>
    <lineage>
        <taxon>Eukaryota</taxon>
        <taxon>Viridiplantae</taxon>
        <taxon>Streptophyta</taxon>
        <taxon>Embryophyta</taxon>
        <taxon>Tracheophyta</taxon>
        <taxon>Spermatophyta</taxon>
        <taxon>Magnoliopsida</taxon>
        <taxon>eudicotyledons</taxon>
        <taxon>Gunneridae</taxon>
        <taxon>Pentapetalae</taxon>
        <taxon>rosids</taxon>
        <taxon>fabids</taxon>
        <taxon>Fagales</taxon>
        <taxon>Betulaceae</taxon>
        <taxon>Carpinus</taxon>
    </lineage>
</organism>